<dbReference type="GO" id="GO:0006355">
    <property type="term" value="P:regulation of DNA-templated transcription"/>
    <property type="evidence" value="ECO:0007669"/>
    <property type="project" value="UniProtKB-UniRule"/>
</dbReference>
<keyword evidence="2 6" id="KW-0479">Metal-binding</keyword>
<evidence type="ECO:0000256" key="2">
    <source>
        <dbReference type="ARBA" id="ARBA00022723"/>
    </source>
</evidence>
<dbReference type="PROSITE" id="PS50966">
    <property type="entry name" value="ZF_SWIM"/>
    <property type="match status" value="1"/>
</dbReference>
<dbReference type="InterPro" id="IPR018289">
    <property type="entry name" value="MULE_transposase_dom"/>
</dbReference>
<feature type="compositionally biased region" description="Basic and acidic residues" evidence="7">
    <location>
        <begin position="11"/>
        <end position="21"/>
    </location>
</feature>
<evidence type="ECO:0000256" key="3">
    <source>
        <dbReference type="ARBA" id="ARBA00022771"/>
    </source>
</evidence>
<organism evidence="9 10">
    <name type="scientific">Prunus armeniaca</name>
    <name type="common">Apricot</name>
    <name type="synonym">Armeniaca vulgaris</name>
    <dbReference type="NCBI Taxonomy" id="36596"/>
    <lineage>
        <taxon>Eukaryota</taxon>
        <taxon>Viridiplantae</taxon>
        <taxon>Streptophyta</taxon>
        <taxon>Embryophyta</taxon>
        <taxon>Tracheophyta</taxon>
        <taxon>Spermatophyta</taxon>
        <taxon>Magnoliopsida</taxon>
        <taxon>eudicotyledons</taxon>
        <taxon>Gunneridae</taxon>
        <taxon>Pentapetalae</taxon>
        <taxon>rosids</taxon>
        <taxon>fabids</taxon>
        <taxon>Rosales</taxon>
        <taxon>Rosaceae</taxon>
        <taxon>Amygdaloideae</taxon>
        <taxon>Amygdaleae</taxon>
        <taxon>Prunus</taxon>
    </lineage>
</organism>
<dbReference type="AlphaFoldDB" id="A0A6J5UCI4"/>
<proteinExistence type="inferred from homology"/>
<sequence length="888" mass="101766">MEIDLELPSCEQDKLETGSDKDVNVVDVTDEKNVGEHVNSPTTSEHVKEADGLDANQSACSLQAQDDAKNMGLNAVDEGKRVIQEPQNGLEFESKEEAYSYYREYARSVGFGITIKASRRSKKSGKFIDIKIACSRFGSKRESGTTINPRLCITKTDCKASLHIKRKDDGKWVVHSFIKEHNHEMCPDDFIYAISGRNKKPATVACQKKGLQSALGEEDVRVMFEHFMCMQDEDPNFFYAIDFDHEKRLRSVFWIDAKCRHDYSSFCDAVFFDTYYVRNNYRIPFVPIVGVNHHFQYILLGCALMGEETIPAFVWLMRTWLKVVGGQAPRLIITDQDKYLKEAVADVFSDAYHCFCLWHVLSRIPENVGFFIKENEIFMEKFNKCIYRSWTVEQFEKKWWKLVDRFELRENEWVHSLFEDRKKWVPTYMQDSFMAGMSTRERSGSITSFFDRYISQEATVNDFIEQYKGFQKDMYDMEVNAALETQDKQPGLRSLSTFEKQMATIYTGSVFKKFKVEVLGLASCQLQKDGESEATAIFRVDDLEERQNFTVSWNDAELKVCCSCHSFEYKGFLCRHAILVLQVSGVSSIPSHYILKRWTKDAKVRCTDSDGPKRLNYRVQRFNDLCKLAVKLGEEGSLSPETYHIAFQALEAALKHCVDANNSVRTVSEANMSANHGFNDVEEVNPSSNMAKSSKKKKTYKKRKAQTEQDSVTIRLQDSCQQMEQMKSRAHNRDNCYVPQQELEGEHGSRSRGLDSYYGAQQSMPGMGQLNSIAPISDGYYGNQQATQGQLHSLPTRVGHYGTQQSMRGMGQLSFRPPTVQSCFDIQGNLQDMEHSAGSSHFHGNASKRPHALSIQRHQKCDIIDQTDFWILHEKVVNACLVQSLFEN</sequence>
<protein>
    <recommendedName>
        <fullName evidence="6">Protein FAR1-RELATED SEQUENCE</fullName>
    </recommendedName>
</protein>
<keyword evidence="4 6" id="KW-0862">Zinc</keyword>
<comment type="subcellular location">
    <subcellularLocation>
        <location evidence="6">Nucleus</location>
    </subcellularLocation>
</comment>
<dbReference type="Pfam" id="PF03101">
    <property type="entry name" value="FAR1"/>
    <property type="match status" value="1"/>
</dbReference>
<dbReference type="EMBL" id="CAEKDK010000003">
    <property type="protein sequence ID" value="CAB4274041.1"/>
    <property type="molecule type" value="Genomic_DNA"/>
</dbReference>
<feature type="domain" description="SWIM-type" evidence="8">
    <location>
        <begin position="549"/>
        <end position="585"/>
    </location>
</feature>
<name>A0A6J5UCI4_PRUAR</name>
<evidence type="ECO:0000259" key="8">
    <source>
        <dbReference type="PROSITE" id="PS50966"/>
    </source>
</evidence>
<dbReference type="GO" id="GO:0008270">
    <property type="term" value="F:zinc ion binding"/>
    <property type="evidence" value="ECO:0007669"/>
    <property type="project" value="UniProtKB-UniRule"/>
</dbReference>
<evidence type="ECO:0000256" key="4">
    <source>
        <dbReference type="ARBA" id="ARBA00022833"/>
    </source>
</evidence>
<feature type="region of interest" description="Disordered" evidence="7">
    <location>
        <begin position="678"/>
        <end position="710"/>
    </location>
</feature>
<comment type="function">
    <text evidence="6">Putative transcription activator involved in regulating light control of development.</text>
</comment>
<comment type="similarity">
    <text evidence="1 6">Belongs to the FHY3/FAR1 family.</text>
</comment>
<keyword evidence="3 5" id="KW-0863">Zinc-finger</keyword>
<dbReference type="Proteomes" id="UP000507222">
    <property type="component" value="Unassembled WGS sequence"/>
</dbReference>
<dbReference type="Pfam" id="PF10551">
    <property type="entry name" value="MULE"/>
    <property type="match status" value="1"/>
</dbReference>
<dbReference type="InterPro" id="IPR007527">
    <property type="entry name" value="Znf_SWIM"/>
</dbReference>
<dbReference type="InterPro" id="IPR004330">
    <property type="entry name" value="FAR1_DNA_bnd_dom"/>
</dbReference>
<feature type="region of interest" description="Disordered" evidence="7">
    <location>
        <begin position="743"/>
        <end position="763"/>
    </location>
</feature>
<dbReference type="GO" id="GO:0005634">
    <property type="term" value="C:nucleus"/>
    <property type="evidence" value="ECO:0007669"/>
    <property type="project" value="UniProtKB-SubCell"/>
</dbReference>
<feature type="region of interest" description="Disordered" evidence="7">
    <location>
        <begin position="1"/>
        <end position="21"/>
    </location>
</feature>
<accession>A0A6J5UCI4</accession>
<evidence type="ECO:0000313" key="9">
    <source>
        <dbReference type="EMBL" id="CAB4274041.1"/>
    </source>
</evidence>
<dbReference type="Pfam" id="PF04434">
    <property type="entry name" value="SWIM"/>
    <property type="match status" value="1"/>
</dbReference>
<dbReference type="PANTHER" id="PTHR31669">
    <property type="entry name" value="PROTEIN FAR1-RELATED SEQUENCE 10-RELATED"/>
    <property type="match status" value="1"/>
</dbReference>
<feature type="compositionally biased region" description="Basic and acidic residues" evidence="7">
    <location>
        <begin position="744"/>
        <end position="753"/>
    </location>
</feature>
<keyword evidence="6" id="KW-0539">Nucleus</keyword>
<reference evidence="9 10" key="1">
    <citation type="submission" date="2020-05" db="EMBL/GenBank/DDBJ databases">
        <authorList>
            <person name="Campoy J."/>
            <person name="Schneeberger K."/>
            <person name="Spophaly S."/>
        </authorList>
    </citation>
    <scope>NUCLEOTIDE SEQUENCE [LARGE SCALE GENOMIC DNA]</scope>
    <source>
        <strain evidence="9">PruArmRojPasFocal</strain>
    </source>
</reference>
<evidence type="ECO:0000313" key="10">
    <source>
        <dbReference type="Proteomes" id="UP000507222"/>
    </source>
</evidence>
<evidence type="ECO:0000256" key="5">
    <source>
        <dbReference type="PROSITE-ProRule" id="PRU00325"/>
    </source>
</evidence>
<dbReference type="SMART" id="SM00575">
    <property type="entry name" value="ZnF_PMZ"/>
    <property type="match status" value="1"/>
</dbReference>
<evidence type="ECO:0000256" key="6">
    <source>
        <dbReference type="RuleBase" id="RU367018"/>
    </source>
</evidence>
<dbReference type="InterPro" id="IPR006564">
    <property type="entry name" value="Znf_PMZ"/>
</dbReference>
<feature type="compositionally biased region" description="Basic residues" evidence="7">
    <location>
        <begin position="693"/>
        <end position="704"/>
    </location>
</feature>
<dbReference type="PANTHER" id="PTHR31669:SF280">
    <property type="entry name" value="PROTEIN FAR1-RELATED SEQUENCE 2"/>
    <property type="match status" value="1"/>
</dbReference>
<evidence type="ECO:0000256" key="7">
    <source>
        <dbReference type="SAM" id="MobiDB-lite"/>
    </source>
</evidence>
<dbReference type="InterPro" id="IPR031052">
    <property type="entry name" value="FHY3/FAR1"/>
</dbReference>
<evidence type="ECO:0000256" key="1">
    <source>
        <dbReference type="ARBA" id="ARBA00005889"/>
    </source>
</evidence>
<gene>
    <name evidence="9" type="ORF">CURHAP_LOCUS22355</name>
</gene>